<reference evidence="2" key="1">
    <citation type="submission" date="2022-01" db="EMBL/GenBank/DDBJ databases">
        <authorList>
            <person name="Braso-Vives M."/>
        </authorList>
    </citation>
    <scope>NUCLEOTIDE SEQUENCE</scope>
</reference>
<dbReference type="AlphaFoldDB" id="A0A8K0EZ38"/>
<accession>A0A8K0EZ38</accession>
<dbReference type="EMBL" id="OV696691">
    <property type="protein sequence ID" value="CAH1267844.1"/>
    <property type="molecule type" value="Genomic_DNA"/>
</dbReference>
<dbReference type="Proteomes" id="UP000838412">
    <property type="component" value="Chromosome 6"/>
</dbReference>
<keyword evidence="3" id="KW-1185">Reference proteome</keyword>
<proteinExistence type="predicted"/>
<organism evidence="2 3">
    <name type="scientific">Branchiostoma lanceolatum</name>
    <name type="common">Common lancelet</name>
    <name type="synonym">Amphioxus lanceolatum</name>
    <dbReference type="NCBI Taxonomy" id="7740"/>
    <lineage>
        <taxon>Eukaryota</taxon>
        <taxon>Metazoa</taxon>
        <taxon>Chordata</taxon>
        <taxon>Cephalochordata</taxon>
        <taxon>Leptocardii</taxon>
        <taxon>Amphioxiformes</taxon>
        <taxon>Branchiostomatidae</taxon>
        <taxon>Branchiostoma</taxon>
    </lineage>
</organism>
<sequence>MERFSLTFLLVANLAWAADLTNLDHLCSDGTLPEKIVVKDRNRGEWQPKSGQPVFCSEHYPHYSCCPHDYQADFQHVNYEVTSSSGALSRSRKPPEGFAAHGNEMSQTALCGGAPLFVLAAVQ</sequence>
<feature type="chain" id="PRO_5035421974" evidence="1">
    <location>
        <begin position="18"/>
        <end position="123"/>
    </location>
</feature>
<keyword evidence="1" id="KW-0732">Signal</keyword>
<name>A0A8K0EZ38_BRALA</name>
<evidence type="ECO:0000313" key="2">
    <source>
        <dbReference type="EMBL" id="CAH1267844.1"/>
    </source>
</evidence>
<gene>
    <name evidence="2" type="primary">Hypp3797</name>
    <name evidence="2" type="ORF">BLAG_LOCUS21021</name>
</gene>
<evidence type="ECO:0000256" key="1">
    <source>
        <dbReference type="SAM" id="SignalP"/>
    </source>
</evidence>
<evidence type="ECO:0000313" key="3">
    <source>
        <dbReference type="Proteomes" id="UP000838412"/>
    </source>
</evidence>
<feature type="signal peptide" evidence="1">
    <location>
        <begin position="1"/>
        <end position="17"/>
    </location>
</feature>
<protein>
    <submittedName>
        <fullName evidence="2">Hypp3797 protein</fullName>
    </submittedName>
</protein>